<reference evidence="1 2" key="1">
    <citation type="submission" date="2021-01" db="EMBL/GenBank/DDBJ databases">
        <title>WGS of actinomycetes isolated from Thailand.</title>
        <authorList>
            <person name="Thawai C."/>
        </authorList>
    </citation>
    <scope>NUCLEOTIDE SEQUENCE [LARGE SCALE GENOMIC DNA]</scope>
    <source>
        <strain evidence="1 2">CA3R110</strain>
    </source>
</reference>
<name>A0ABS1Q505_9ACTN</name>
<keyword evidence="2" id="KW-1185">Reference proteome</keyword>
<gene>
    <name evidence="1" type="ORF">JK364_46680</name>
</gene>
<sequence length="146" mass="17309">MLRWWAGDPALEEPVRDEAYRNPIWVWIDRLPRDHEKRRLANEWRTRYARMERDVLGEREFQPRAARVAIAIPPGQQRFIRELADLIEKIGLKDEPWLLLGAFCSRVERYLAGKSIPIDDACWELAERLSSLEHVRLRKSLVQPTP</sequence>
<dbReference type="RefSeq" id="WP_201857562.1">
    <property type="nucleotide sequence ID" value="NZ_JAERRG010000036.1"/>
</dbReference>
<evidence type="ECO:0000313" key="1">
    <source>
        <dbReference type="EMBL" id="MBL1119747.1"/>
    </source>
</evidence>
<evidence type="ECO:0000313" key="2">
    <source>
        <dbReference type="Proteomes" id="UP000621510"/>
    </source>
</evidence>
<proteinExistence type="predicted"/>
<dbReference type="Proteomes" id="UP000621510">
    <property type="component" value="Unassembled WGS sequence"/>
</dbReference>
<protein>
    <submittedName>
        <fullName evidence="1">Uncharacterized protein</fullName>
    </submittedName>
</protein>
<comment type="caution">
    <text evidence="1">The sequence shown here is derived from an EMBL/GenBank/DDBJ whole genome shotgun (WGS) entry which is preliminary data.</text>
</comment>
<dbReference type="EMBL" id="JAERRG010000036">
    <property type="protein sequence ID" value="MBL1119747.1"/>
    <property type="molecule type" value="Genomic_DNA"/>
</dbReference>
<accession>A0ABS1Q505</accession>
<organism evidence="1 2">
    <name type="scientific">Streptomyces endocoffeicus</name>
    <dbReference type="NCBI Taxonomy" id="2898945"/>
    <lineage>
        <taxon>Bacteria</taxon>
        <taxon>Bacillati</taxon>
        <taxon>Actinomycetota</taxon>
        <taxon>Actinomycetes</taxon>
        <taxon>Kitasatosporales</taxon>
        <taxon>Streptomycetaceae</taxon>
        <taxon>Streptomyces</taxon>
    </lineage>
</organism>